<evidence type="ECO:0000313" key="2">
    <source>
        <dbReference type="EMBL" id="MEG3436581.1"/>
    </source>
</evidence>
<proteinExistence type="predicted"/>
<accession>A0AAW9QTB1</accession>
<dbReference type="AlphaFoldDB" id="A0AAW9QTB1"/>
<comment type="caution">
    <text evidence="2">The sequence shown here is derived from an EMBL/GenBank/DDBJ whole genome shotgun (WGS) entry which is preliminary data.</text>
</comment>
<evidence type="ECO:0000256" key="1">
    <source>
        <dbReference type="SAM" id="MobiDB-lite"/>
    </source>
</evidence>
<dbReference type="RefSeq" id="WP_332864040.1">
    <property type="nucleotide sequence ID" value="NZ_JBAFSM010000008.1"/>
</dbReference>
<gene>
    <name evidence="2" type="ORF">V0288_05565</name>
</gene>
<evidence type="ECO:0000313" key="3">
    <source>
        <dbReference type="Proteomes" id="UP001328733"/>
    </source>
</evidence>
<dbReference type="Proteomes" id="UP001328733">
    <property type="component" value="Unassembled WGS sequence"/>
</dbReference>
<dbReference type="EMBL" id="JBAFSM010000008">
    <property type="protein sequence ID" value="MEG3436581.1"/>
    <property type="molecule type" value="Genomic_DNA"/>
</dbReference>
<reference evidence="2 3" key="1">
    <citation type="submission" date="2024-01" db="EMBL/GenBank/DDBJ databases">
        <title>Genomic insights into the taxonomy and metabolism of the cyanobacterium Pannus brasiliensis CCIBt3594.</title>
        <authorList>
            <person name="Machado M."/>
            <person name="Botero N.B."/>
            <person name="Andreote A.P.D."/>
            <person name="Feitosa A.M.T."/>
            <person name="Popin R."/>
            <person name="Sivonen K."/>
            <person name="Fiore M.F."/>
        </authorList>
    </citation>
    <scope>NUCLEOTIDE SEQUENCE [LARGE SCALE GENOMIC DNA]</scope>
    <source>
        <strain evidence="2 3">CCIBt3594</strain>
    </source>
</reference>
<sequence>MPSSPYKSRLFKLIVRRSNRFKDRLGRATRSARNTLSLGFQIVLYPIYLLVQSARRMGTGLGQAVQKQLSPVAETPTIEIDRFLDTIAVGEINVTGIATDLENHELQLVTEKERTIPIADTSFQEKLQKQIVATLANYYHDRRQLDRSNRKALSLPPSFEKTKEKVLPPIRWFWELIRWEQTGPVAMTIDLFGESSIVPTRPPISVPPEIPLPPIAITPIIEAIDRRLAELETKSLTTIPEVNGSIVPPESASIETVPETALPDSETSRAWRLYWLIYGAIDHFFSASGSSIGDANETLSLPETGTVTVRETVSVRRVQDGIETRPGEDPFSIARIIQAAIDHFFAPATVPSLSASDDDPWLEVDDLFANTRPYPRESPEITESIPARLPDSVPLPPPPINTKHKISQESSPKSIQKVTKPRAEIVLPKVNPTDIAPVEPPEETRPVPSSPNRIDRIAPDTPSESESEWWETQYTPVGYEKHPLERILAWLDTMILWIEELIIRIWRWLQPRRRRSRNRRGGRD</sequence>
<organism evidence="2 3">
    <name type="scientific">Pannus brasiliensis CCIBt3594</name>
    <dbReference type="NCBI Taxonomy" id="1427578"/>
    <lineage>
        <taxon>Bacteria</taxon>
        <taxon>Bacillati</taxon>
        <taxon>Cyanobacteriota</taxon>
        <taxon>Cyanophyceae</taxon>
        <taxon>Oscillatoriophycideae</taxon>
        <taxon>Chroococcales</taxon>
        <taxon>Microcystaceae</taxon>
        <taxon>Pannus</taxon>
    </lineage>
</organism>
<keyword evidence="3" id="KW-1185">Reference proteome</keyword>
<protein>
    <submittedName>
        <fullName evidence="2">Uncharacterized protein</fullName>
    </submittedName>
</protein>
<name>A0AAW9QTB1_9CHRO</name>
<feature type="region of interest" description="Disordered" evidence="1">
    <location>
        <begin position="432"/>
        <end position="469"/>
    </location>
</feature>